<proteinExistence type="predicted"/>
<sequence length="363" mass="40299">MWVWIVFEGLAPSLQNQLQLKPSTTQVQYTTVAIRKTKQNKTKTTTTKKTQTHGGLIQDGADVSHCLLHPSEHSAAAQLRLCALPFEPLPGQQGGDLEERAGCPGSRLPTGHICICMQPRPLCPQRRPRHQQQLGRFPASLATCLINVSLCGHHFAPLKIIWKRFDSVTDSFIHNGNRYLPRTRHRSRHEIPSAGHKRLARLRDLLPLLKLGSFTLREETLGLGSAGRSSWPLPQLDGVSLEHFRKLETGTCVGLSTYTRRQMPQPLSRPLAAGLTPGQWLSELLCQQTTCWIHLKPGTSAAPVEPENLHFQPRCSSCGWGHTCWATALGDKSCVGKGPCLQSRLQSHLTRAHRAGAWHDATR</sequence>
<dbReference type="Proteomes" id="UP000645828">
    <property type="component" value="Unassembled WGS sequence"/>
</dbReference>
<dbReference type="AlphaFoldDB" id="A0A811ZP23"/>
<comment type="caution">
    <text evidence="1">The sequence shown here is derived from an EMBL/GenBank/DDBJ whole genome shotgun (WGS) entry which is preliminary data.</text>
</comment>
<keyword evidence="2" id="KW-1185">Reference proteome</keyword>
<evidence type="ECO:0000313" key="1">
    <source>
        <dbReference type="EMBL" id="CAD7690748.1"/>
    </source>
</evidence>
<accession>A0A811ZP23</accession>
<gene>
    <name evidence="1" type="ORF">NYPRO_LOCUS23542</name>
</gene>
<organism evidence="1 2">
    <name type="scientific">Nyctereutes procyonoides</name>
    <name type="common">Raccoon dog</name>
    <name type="synonym">Canis procyonoides</name>
    <dbReference type="NCBI Taxonomy" id="34880"/>
    <lineage>
        <taxon>Eukaryota</taxon>
        <taxon>Metazoa</taxon>
        <taxon>Chordata</taxon>
        <taxon>Craniata</taxon>
        <taxon>Vertebrata</taxon>
        <taxon>Euteleostomi</taxon>
        <taxon>Mammalia</taxon>
        <taxon>Eutheria</taxon>
        <taxon>Laurasiatheria</taxon>
        <taxon>Carnivora</taxon>
        <taxon>Caniformia</taxon>
        <taxon>Canidae</taxon>
        <taxon>Nyctereutes</taxon>
    </lineage>
</organism>
<dbReference type="EMBL" id="CAJHUB010000771">
    <property type="protein sequence ID" value="CAD7690748.1"/>
    <property type="molecule type" value="Genomic_DNA"/>
</dbReference>
<reference evidence="1" key="1">
    <citation type="submission" date="2020-12" db="EMBL/GenBank/DDBJ databases">
        <authorList>
            <consortium name="Molecular Ecology Group"/>
        </authorList>
    </citation>
    <scope>NUCLEOTIDE SEQUENCE</scope>
    <source>
        <strain evidence="1">TBG_1078</strain>
    </source>
</reference>
<protein>
    <submittedName>
        <fullName evidence="1">(raccoon dog) hypothetical protein</fullName>
    </submittedName>
</protein>
<name>A0A811ZP23_NYCPR</name>
<evidence type="ECO:0000313" key="2">
    <source>
        <dbReference type="Proteomes" id="UP000645828"/>
    </source>
</evidence>